<protein>
    <submittedName>
        <fullName evidence="1">Uncharacterized protein</fullName>
    </submittedName>
</protein>
<gene>
    <name evidence="1" type="ORF">SRO942_LOCUS29002</name>
</gene>
<evidence type="ECO:0000313" key="1">
    <source>
        <dbReference type="EMBL" id="CAF4123616.1"/>
    </source>
</evidence>
<sequence>EWCDDALYLVLDDVKWYTIRDTAKGLLRAPGDVCFTGNAKKMY</sequence>
<dbReference type="EMBL" id="CAJOBC010037195">
    <property type="protein sequence ID" value="CAF4123616.1"/>
    <property type="molecule type" value="Genomic_DNA"/>
</dbReference>
<dbReference type="Proteomes" id="UP000681722">
    <property type="component" value="Unassembled WGS sequence"/>
</dbReference>
<feature type="non-terminal residue" evidence="1">
    <location>
        <position position="1"/>
    </location>
</feature>
<organism evidence="1 2">
    <name type="scientific">Didymodactylos carnosus</name>
    <dbReference type="NCBI Taxonomy" id="1234261"/>
    <lineage>
        <taxon>Eukaryota</taxon>
        <taxon>Metazoa</taxon>
        <taxon>Spiralia</taxon>
        <taxon>Gnathifera</taxon>
        <taxon>Rotifera</taxon>
        <taxon>Eurotatoria</taxon>
        <taxon>Bdelloidea</taxon>
        <taxon>Philodinida</taxon>
        <taxon>Philodinidae</taxon>
        <taxon>Didymodactylos</taxon>
    </lineage>
</organism>
<dbReference type="OrthoDB" id="10058753at2759"/>
<name>A0A8S2QSA9_9BILA</name>
<evidence type="ECO:0000313" key="2">
    <source>
        <dbReference type="Proteomes" id="UP000681722"/>
    </source>
</evidence>
<comment type="caution">
    <text evidence="1">The sequence shown here is derived from an EMBL/GenBank/DDBJ whole genome shotgun (WGS) entry which is preliminary data.</text>
</comment>
<dbReference type="AlphaFoldDB" id="A0A8S2QSA9"/>
<proteinExistence type="predicted"/>
<accession>A0A8S2QSA9</accession>
<reference evidence="1" key="1">
    <citation type="submission" date="2021-02" db="EMBL/GenBank/DDBJ databases">
        <authorList>
            <person name="Nowell W R."/>
        </authorList>
    </citation>
    <scope>NUCLEOTIDE SEQUENCE</scope>
</reference>